<evidence type="ECO:0000256" key="1">
    <source>
        <dbReference type="ARBA" id="ARBA00004123"/>
    </source>
</evidence>
<dbReference type="FunFam" id="2.170.120.12:FF:000003">
    <property type="entry name" value="Dna-directed rna polymerases i and iii subunit"/>
    <property type="match status" value="1"/>
</dbReference>
<dbReference type="Pfam" id="PF01000">
    <property type="entry name" value="RNA_pol_A_bac"/>
    <property type="match status" value="1"/>
</dbReference>
<evidence type="ECO:0000256" key="7">
    <source>
        <dbReference type="ARBA" id="ARBA00023242"/>
    </source>
</evidence>
<dbReference type="HAMAP" id="MF_00320">
    <property type="entry name" value="RNApol_arch_Rpo3"/>
    <property type="match status" value="1"/>
</dbReference>
<dbReference type="InterPro" id="IPR012337">
    <property type="entry name" value="RNaseH-like_sf"/>
</dbReference>
<evidence type="ECO:0000313" key="13">
    <source>
        <dbReference type="Proteomes" id="UP000011668"/>
    </source>
</evidence>
<dbReference type="InterPro" id="IPR036603">
    <property type="entry name" value="RBP11-like"/>
</dbReference>
<evidence type="ECO:0000259" key="10">
    <source>
        <dbReference type="SMART" id="SM00479"/>
    </source>
</evidence>
<dbReference type="InterPro" id="IPR036643">
    <property type="entry name" value="RNApol_insert_sf"/>
</dbReference>
<dbReference type="GO" id="GO:0005666">
    <property type="term" value="C:RNA polymerase III complex"/>
    <property type="evidence" value="ECO:0007669"/>
    <property type="project" value="TreeGrafter"/>
</dbReference>
<evidence type="ECO:0000256" key="6">
    <source>
        <dbReference type="ARBA" id="ARBA00023163"/>
    </source>
</evidence>
<dbReference type="PANTHER" id="PTHR11800:SF13">
    <property type="entry name" value="DNA-DIRECTED RNA POLYMERASES I AND III SUBUNIT RPAC1"/>
    <property type="match status" value="1"/>
</dbReference>
<keyword evidence="5" id="KW-0269">Exonuclease</keyword>
<gene>
    <name evidence="12" type="ORF">AG1IA_03513</name>
</gene>
<evidence type="ECO:0000256" key="3">
    <source>
        <dbReference type="ARBA" id="ARBA00022083"/>
    </source>
</evidence>
<dbReference type="SMART" id="SM00479">
    <property type="entry name" value="EXOIII"/>
    <property type="match status" value="1"/>
</dbReference>
<dbReference type="GO" id="GO:0005736">
    <property type="term" value="C:RNA polymerase I complex"/>
    <property type="evidence" value="ECO:0007669"/>
    <property type="project" value="TreeGrafter"/>
</dbReference>
<dbReference type="Pfam" id="PF01193">
    <property type="entry name" value="RNA_pol_L"/>
    <property type="match status" value="1"/>
</dbReference>
<comment type="caution">
    <text evidence="12">The sequence shown here is derived from an EMBL/GenBank/DDBJ whole genome shotgun (WGS) entry which is preliminary data.</text>
</comment>
<feature type="region of interest" description="Disordered" evidence="9">
    <location>
        <begin position="574"/>
        <end position="599"/>
    </location>
</feature>
<dbReference type="GO" id="GO:0003677">
    <property type="term" value="F:DNA binding"/>
    <property type="evidence" value="ECO:0007669"/>
    <property type="project" value="InterPro"/>
</dbReference>
<dbReference type="HOGENOM" id="CLU_011410_0_0_1"/>
<dbReference type="InterPro" id="IPR001514">
    <property type="entry name" value="DNA-dir_RNA_pol_30-40kDasu_CS"/>
</dbReference>
<feature type="domain" description="Exonuclease" evidence="10">
    <location>
        <begin position="320"/>
        <end position="498"/>
    </location>
</feature>
<evidence type="ECO:0000256" key="8">
    <source>
        <dbReference type="ARBA" id="ARBA00025804"/>
    </source>
</evidence>
<dbReference type="Gene3D" id="2.170.120.12">
    <property type="entry name" value="DNA-directed RNA polymerase, insert domain"/>
    <property type="match status" value="1"/>
</dbReference>
<evidence type="ECO:0000259" key="11">
    <source>
        <dbReference type="SMART" id="SM00662"/>
    </source>
</evidence>
<organism evidence="12 13">
    <name type="scientific">Thanatephorus cucumeris (strain AG1-IA)</name>
    <name type="common">Rice sheath blight fungus</name>
    <name type="synonym">Rhizoctonia solani</name>
    <dbReference type="NCBI Taxonomy" id="983506"/>
    <lineage>
        <taxon>Eukaryota</taxon>
        <taxon>Fungi</taxon>
        <taxon>Dikarya</taxon>
        <taxon>Basidiomycota</taxon>
        <taxon>Agaricomycotina</taxon>
        <taxon>Agaricomycetes</taxon>
        <taxon>Cantharellales</taxon>
        <taxon>Ceratobasidiaceae</taxon>
        <taxon>Rhizoctonia</taxon>
        <taxon>Rhizoctonia solani AG-1</taxon>
    </lineage>
</organism>
<dbReference type="OrthoDB" id="206335at2759"/>
<sequence>MTEVVQGEMGRRTNRAGRAVDVFFVSTICNLEAREQVQASRMTTESLPNFGVELTASSRKRKPSPPSLSSPPSPSAPSAPLKSPPGDTPSKTDKRKNKKLKKAETKAQNDKPPSLSFAGGELRKRKGPISVEEVRDVFLHLFGDGAPTKFLVIENPRSILRAVLLLVPGISPEAVGAVDPPYGSAYPIAIGATGASKIPSINSCYSHACPTRATGELTKMHSVLTTLLQSPISSEQKRKRLLERQQQKFSNDDPSMYLLDTPDMLDNGYPVPSYLGEGLSANPESVRATSSWPVAAPTPQTRENGWVETPQTTRDGALKAVYPQQCETEDGKVLARVCAVDFYSDKVVYDQLVLPDKPVIDYLTQYVPDANQTCPNVFAHPPVSFRFSGITAEQLASVTHKLPDAQAGLLELIDKDTIIIGHSLENDLRALKLAHPRCIDTSIIYKHPRGAPYKPGLKWLAQKWLNLDIQMKQGGHDPEEDARACLALLAKKLKEDVESIFERLSKSNGRHGKGSTSAVIDHGNPRAWHGAKATSAVSCQTDDQVVTGVIDAARNHDFVFGRLLELSQALGWTTPRTQPNASASPAPTPTPTEPDPSTLESAYADLNSRITTIHKSLPAGTVLCIMSGNGDPRQMSALNMKKSRWDGMMREGKRPEDIPQAEWWTMEQGRLLEDATERAKRGLAFFCLVCTPERTILGISISSKRRVTTAHKYCSNLPHFQRLHVEVRGADDEAVDFDLVGVDASIANAFRRILIAEVPTVAIENVYIWNNTSVIQDEVLAHRLGLVPIRADPALLDFPDSAVGPTDRNTLVFKLSVTCSRNPGVPKDETDPAVLYKNANVLSGHMEWNGVGEQVNDFGNNPPRPHNPKILLAKLRPGQELEMELHCVKGVGQDHAKFSPVATASYRLMPHVIFRQPIPPHLCDKFVSCFPSGVFAVEQGANGQKKVVAKDMRKDTVSREVLRHKEFEGMIELTRIRDFFMFRIESSGSIPAPNLMPMAVDVMRQKISKLKAAAENLYVNRDA</sequence>
<name>L8X0D5_THACA</name>
<dbReference type="InterPro" id="IPR022842">
    <property type="entry name" value="RNAP_Rpo3/Rpb3/RPAC1"/>
</dbReference>
<proteinExistence type="inferred from homology"/>
<accession>L8X0D5</accession>
<feature type="compositionally biased region" description="Pro residues" evidence="9">
    <location>
        <begin position="64"/>
        <end position="87"/>
    </location>
</feature>
<dbReference type="GO" id="GO:0004527">
    <property type="term" value="F:exonuclease activity"/>
    <property type="evidence" value="ECO:0007669"/>
    <property type="project" value="UniProtKB-KW"/>
</dbReference>
<dbReference type="STRING" id="983506.L8X0D5"/>
<dbReference type="InterPro" id="IPR050518">
    <property type="entry name" value="Rpo3/RPB3_RNA_Pol_subunit"/>
</dbReference>
<keyword evidence="4" id="KW-0240">DNA-directed RNA polymerase</keyword>
<dbReference type="SMART" id="SM00662">
    <property type="entry name" value="RPOLD"/>
    <property type="match status" value="1"/>
</dbReference>
<evidence type="ECO:0000256" key="5">
    <source>
        <dbReference type="ARBA" id="ARBA00022839"/>
    </source>
</evidence>
<keyword evidence="5" id="KW-0378">Hydrolase</keyword>
<dbReference type="GO" id="GO:0003899">
    <property type="term" value="F:DNA-directed RNA polymerase activity"/>
    <property type="evidence" value="ECO:0007669"/>
    <property type="project" value="InterPro"/>
</dbReference>
<comment type="similarity">
    <text evidence="2">Belongs to the REXO1/REXO3 family.</text>
</comment>
<dbReference type="InterPro" id="IPR036397">
    <property type="entry name" value="RNaseH_sf"/>
</dbReference>
<dbReference type="Gene3D" id="3.30.420.10">
    <property type="entry name" value="Ribonuclease H-like superfamily/Ribonuclease H"/>
    <property type="match status" value="1"/>
</dbReference>
<dbReference type="EMBL" id="AFRT01000802">
    <property type="protein sequence ID" value="ELU42493.1"/>
    <property type="molecule type" value="Genomic_DNA"/>
</dbReference>
<dbReference type="PANTHER" id="PTHR11800">
    <property type="entry name" value="DNA-DIRECTED RNA POLYMERASE"/>
    <property type="match status" value="1"/>
</dbReference>
<evidence type="ECO:0000256" key="4">
    <source>
        <dbReference type="ARBA" id="ARBA00022478"/>
    </source>
</evidence>
<comment type="similarity">
    <text evidence="8">Belongs to the archaeal Rpo3/eukaryotic RPB3 RNA polymerase subunit family.</text>
</comment>
<dbReference type="InterPro" id="IPR013520">
    <property type="entry name" value="Ribonucl_H"/>
</dbReference>
<dbReference type="InterPro" id="IPR011263">
    <property type="entry name" value="DNA-dir_RNA_pol_RpoA/D/Rpb3"/>
</dbReference>
<protein>
    <recommendedName>
        <fullName evidence="3">DNA-directed RNA polymerases I and III subunit RPAC1</fullName>
    </recommendedName>
</protein>
<keyword evidence="6" id="KW-0804">Transcription</keyword>
<dbReference type="InterPro" id="IPR033901">
    <property type="entry name" value="RNAPI/III_AC40"/>
</dbReference>
<feature type="region of interest" description="Disordered" evidence="9">
    <location>
        <begin position="48"/>
        <end position="121"/>
    </location>
</feature>
<dbReference type="CDD" id="cd06145">
    <property type="entry name" value="REX1_like"/>
    <property type="match status" value="1"/>
</dbReference>
<keyword evidence="5" id="KW-0540">Nuclease</keyword>
<dbReference type="InterPro" id="IPR011262">
    <property type="entry name" value="DNA-dir_RNA_pol_insert"/>
</dbReference>
<keyword evidence="13" id="KW-1185">Reference proteome</keyword>
<dbReference type="CDD" id="cd07032">
    <property type="entry name" value="RNAP_I_II_AC40"/>
    <property type="match status" value="1"/>
</dbReference>
<feature type="domain" description="DNA-directed RNA polymerase RpoA/D/Rpb3-type" evidence="11">
    <location>
        <begin position="734"/>
        <end position="1013"/>
    </location>
</feature>
<dbReference type="AlphaFoldDB" id="L8X0D5"/>
<dbReference type="InterPro" id="IPR034922">
    <property type="entry name" value="REX1-like_exo"/>
</dbReference>
<dbReference type="GO" id="GO:0055029">
    <property type="term" value="C:nuclear DNA-directed RNA polymerase complex"/>
    <property type="evidence" value="ECO:0007669"/>
    <property type="project" value="UniProtKB-ARBA"/>
</dbReference>
<reference evidence="12 13" key="1">
    <citation type="journal article" date="2013" name="Nat. Commun.">
        <title>The evolution and pathogenic mechanisms of the rice sheath blight pathogen.</title>
        <authorList>
            <person name="Zheng A."/>
            <person name="Lin R."/>
            <person name="Xu L."/>
            <person name="Qin P."/>
            <person name="Tang C."/>
            <person name="Ai P."/>
            <person name="Zhang D."/>
            <person name="Liu Y."/>
            <person name="Sun Z."/>
            <person name="Feng H."/>
            <person name="Wang Y."/>
            <person name="Chen Y."/>
            <person name="Liang X."/>
            <person name="Fu R."/>
            <person name="Li Q."/>
            <person name="Zhang J."/>
            <person name="Yu X."/>
            <person name="Xie Z."/>
            <person name="Ding L."/>
            <person name="Guan P."/>
            <person name="Tang J."/>
            <person name="Liang Y."/>
            <person name="Wang S."/>
            <person name="Deng Q."/>
            <person name="Li S."/>
            <person name="Zhu J."/>
            <person name="Wang L."/>
            <person name="Liu H."/>
            <person name="Li P."/>
        </authorList>
    </citation>
    <scope>NUCLEOTIDE SEQUENCE [LARGE SCALE GENOMIC DNA]</scope>
    <source>
        <strain evidence="13">AG-1 IA</strain>
    </source>
</reference>
<comment type="subcellular location">
    <subcellularLocation>
        <location evidence="1">Nucleus</location>
    </subcellularLocation>
</comment>
<dbReference type="SUPFAM" id="SSF53098">
    <property type="entry name" value="Ribonuclease H-like"/>
    <property type="match status" value="1"/>
</dbReference>
<dbReference type="GO" id="GO:0006351">
    <property type="term" value="P:DNA-templated transcription"/>
    <property type="evidence" value="ECO:0007669"/>
    <property type="project" value="InterPro"/>
</dbReference>
<dbReference type="Proteomes" id="UP000011668">
    <property type="component" value="Unassembled WGS sequence"/>
</dbReference>
<dbReference type="PROSITE" id="PS00446">
    <property type="entry name" value="RNA_POL_D_30KD"/>
    <property type="match status" value="1"/>
</dbReference>
<dbReference type="SUPFAM" id="SSF55257">
    <property type="entry name" value="RBP11-like subunits of RNA polymerase"/>
    <property type="match status" value="1"/>
</dbReference>
<evidence type="ECO:0000256" key="9">
    <source>
        <dbReference type="SAM" id="MobiDB-lite"/>
    </source>
</evidence>
<evidence type="ECO:0000256" key="2">
    <source>
        <dbReference type="ARBA" id="ARBA00006357"/>
    </source>
</evidence>
<keyword evidence="7" id="KW-0539">Nucleus</keyword>
<dbReference type="GO" id="GO:0046983">
    <property type="term" value="F:protein dimerization activity"/>
    <property type="evidence" value="ECO:0007669"/>
    <property type="project" value="InterPro"/>
</dbReference>
<dbReference type="Gene3D" id="3.30.1360.10">
    <property type="entry name" value="RNA polymerase, RBP11-like subunit"/>
    <property type="match status" value="1"/>
</dbReference>
<dbReference type="SUPFAM" id="SSF56553">
    <property type="entry name" value="Insert subdomain of RNA polymerase alpha subunit"/>
    <property type="match status" value="1"/>
</dbReference>
<evidence type="ECO:0000313" key="12">
    <source>
        <dbReference type="EMBL" id="ELU42493.1"/>
    </source>
</evidence>